<sequence length="378" mass="43694">MPGTTIPPLPHYVPAPPTKEDLEWADLAVIDLSKASTPEGRAELAPKVRDAMRTYGFMYVVNHGLTQAQNDRIFDIADVPFSQVPEDEKKKFTHDIKATGLYKWYKLRQYWHIDNGVRDQIEHYNMHRQIVNQDNPRALQPFLPEIRAFAEHNHYNILHPILRLLARGMELPEETFVDMHGFDHKGEGWIRFMKYYPRTKEDEDKTKNVWLKGHMDFGTITILWSQPVSALQIMSPDGKWRWVKHMDNALVINAGEAMEFLSRTRPDRNGRERQREQSPSAELHPVSLSSSKRQRGRVKKWAGGRRVDASSYLRPPDGLLISAHLYQRSLLVTRRALRNDRSGTLISTIGRLMRGHQVRAEVPHGSLVSPPTPKCRPR</sequence>
<protein>
    <submittedName>
        <fullName evidence="1">Uncharacterized protein</fullName>
    </submittedName>
</protein>
<evidence type="ECO:0000313" key="2">
    <source>
        <dbReference type="Proteomes" id="UP001144978"/>
    </source>
</evidence>
<keyword evidence="2" id="KW-1185">Reference proteome</keyword>
<comment type="caution">
    <text evidence="1">The sequence shown here is derived from an EMBL/GenBank/DDBJ whole genome shotgun (WGS) entry which is preliminary data.</text>
</comment>
<evidence type="ECO:0000313" key="1">
    <source>
        <dbReference type="EMBL" id="KAJ3019260.1"/>
    </source>
</evidence>
<accession>A0ACC1QBV4</accession>
<gene>
    <name evidence="1" type="ORF">NUW54_g130</name>
</gene>
<dbReference type="Proteomes" id="UP001144978">
    <property type="component" value="Unassembled WGS sequence"/>
</dbReference>
<dbReference type="EMBL" id="JANSHE010000015">
    <property type="protein sequence ID" value="KAJ3019260.1"/>
    <property type="molecule type" value="Genomic_DNA"/>
</dbReference>
<organism evidence="1 2">
    <name type="scientific">Trametes sanguinea</name>
    <dbReference type="NCBI Taxonomy" id="158606"/>
    <lineage>
        <taxon>Eukaryota</taxon>
        <taxon>Fungi</taxon>
        <taxon>Dikarya</taxon>
        <taxon>Basidiomycota</taxon>
        <taxon>Agaricomycotina</taxon>
        <taxon>Agaricomycetes</taxon>
        <taxon>Polyporales</taxon>
        <taxon>Polyporaceae</taxon>
        <taxon>Trametes</taxon>
    </lineage>
</organism>
<name>A0ACC1QBV4_9APHY</name>
<proteinExistence type="predicted"/>
<reference evidence="1" key="1">
    <citation type="submission" date="2022-08" db="EMBL/GenBank/DDBJ databases">
        <title>Genome Sequence of Pycnoporus sanguineus.</title>
        <authorList>
            <person name="Buettner E."/>
        </authorList>
    </citation>
    <scope>NUCLEOTIDE SEQUENCE</scope>
    <source>
        <strain evidence="1">CG-C14</strain>
    </source>
</reference>